<evidence type="ECO:0000313" key="2">
    <source>
        <dbReference type="EMBL" id="KAJ6809572.1"/>
    </source>
</evidence>
<dbReference type="EMBL" id="JANAVB010033016">
    <property type="protein sequence ID" value="KAJ6809572.1"/>
    <property type="molecule type" value="Genomic_DNA"/>
</dbReference>
<accession>A0AAX6EZI6</accession>
<evidence type="ECO:0000256" key="1">
    <source>
        <dbReference type="SAM" id="MobiDB-lite"/>
    </source>
</evidence>
<reference evidence="2" key="2">
    <citation type="submission" date="2023-04" db="EMBL/GenBank/DDBJ databases">
        <authorList>
            <person name="Bruccoleri R.E."/>
            <person name="Oakeley E.J."/>
            <person name="Faust A.-M."/>
            <person name="Dessus-Babus S."/>
            <person name="Altorfer M."/>
            <person name="Burckhardt D."/>
            <person name="Oertli M."/>
            <person name="Naumann U."/>
            <person name="Petersen F."/>
            <person name="Wong J."/>
        </authorList>
    </citation>
    <scope>NUCLEOTIDE SEQUENCE</scope>
    <source>
        <strain evidence="2">GSM-AAB239-AS_SAM_17_03QT</strain>
        <tissue evidence="2">Leaf</tissue>
    </source>
</reference>
<evidence type="ECO:0000313" key="3">
    <source>
        <dbReference type="Proteomes" id="UP001140949"/>
    </source>
</evidence>
<name>A0AAX6EZI6_IRIPA</name>
<dbReference type="PANTHER" id="PTHR31286">
    <property type="entry name" value="GLYCINE-RICH CELL WALL STRUCTURAL PROTEIN 1.8-LIKE"/>
    <property type="match status" value="1"/>
</dbReference>
<organism evidence="2 3">
    <name type="scientific">Iris pallida</name>
    <name type="common">Sweet iris</name>
    <dbReference type="NCBI Taxonomy" id="29817"/>
    <lineage>
        <taxon>Eukaryota</taxon>
        <taxon>Viridiplantae</taxon>
        <taxon>Streptophyta</taxon>
        <taxon>Embryophyta</taxon>
        <taxon>Tracheophyta</taxon>
        <taxon>Spermatophyta</taxon>
        <taxon>Magnoliopsida</taxon>
        <taxon>Liliopsida</taxon>
        <taxon>Asparagales</taxon>
        <taxon>Iridaceae</taxon>
        <taxon>Iridoideae</taxon>
        <taxon>Irideae</taxon>
        <taxon>Iris</taxon>
    </lineage>
</organism>
<feature type="region of interest" description="Disordered" evidence="1">
    <location>
        <begin position="175"/>
        <end position="199"/>
    </location>
</feature>
<evidence type="ECO:0008006" key="4">
    <source>
        <dbReference type="Google" id="ProtNLM"/>
    </source>
</evidence>
<protein>
    <recommendedName>
        <fullName evidence="4">DUF4283 domain-containing protein</fullName>
    </recommendedName>
</protein>
<feature type="compositionally biased region" description="Polar residues" evidence="1">
    <location>
        <begin position="177"/>
        <end position="195"/>
    </location>
</feature>
<dbReference type="PANTHER" id="PTHR31286:SF179">
    <property type="entry name" value="RNASE H TYPE-1 DOMAIN-CONTAINING PROTEIN"/>
    <property type="match status" value="1"/>
</dbReference>
<feature type="compositionally biased region" description="Low complexity" evidence="1">
    <location>
        <begin position="248"/>
        <end position="257"/>
    </location>
</feature>
<comment type="caution">
    <text evidence="2">The sequence shown here is derived from an EMBL/GenBank/DDBJ whole genome shotgun (WGS) entry which is preliminary data.</text>
</comment>
<proteinExistence type="predicted"/>
<gene>
    <name evidence="2" type="ORF">M6B38_162110</name>
</gene>
<keyword evidence="3" id="KW-1185">Reference proteome</keyword>
<dbReference type="Proteomes" id="UP001140949">
    <property type="component" value="Unassembled WGS sequence"/>
</dbReference>
<dbReference type="InterPro" id="IPR040256">
    <property type="entry name" value="At4g02000-like"/>
</dbReference>
<reference evidence="2" key="1">
    <citation type="journal article" date="2023" name="GigaByte">
        <title>Genome assembly of the bearded iris, Iris pallida Lam.</title>
        <authorList>
            <person name="Bruccoleri R.E."/>
            <person name="Oakeley E.J."/>
            <person name="Faust A.M.E."/>
            <person name="Altorfer M."/>
            <person name="Dessus-Babus S."/>
            <person name="Burckhardt D."/>
            <person name="Oertli M."/>
            <person name="Naumann U."/>
            <person name="Petersen F."/>
            <person name="Wong J."/>
        </authorList>
    </citation>
    <scope>NUCLEOTIDE SEQUENCE</scope>
    <source>
        <strain evidence="2">GSM-AAB239-AS_SAM_17_03QT</strain>
    </source>
</reference>
<sequence>MRPLIAVVRQTFAGFGLADACRIGVVDPKHILIIPWLEADFLRLQSRVQWIVAKSPMRIFQWSIDFDPQIESAVATVWVNLPGIRHHLFEKSALFRLAKPFGVPLKLDIYSSNVDPTRPSMVRIFMEVDLNHPLPSRVRVNLPNHQSYWQPIINEDPPLYCKNCRHLGHEISKYKAKNSSSTHEAGLTEATSSLDTIPQPTIPQTKTLTLPLQSSPSSKFKSQPLKIEETMSSPQVFHSFGWSQSLISPATSSPSPSKSKRQCLSPQAAHSYGGSQSPISLLLGGSAVDHRI</sequence>
<feature type="region of interest" description="Disordered" evidence="1">
    <location>
        <begin position="248"/>
        <end position="276"/>
    </location>
</feature>
<dbReference type="AlphaFoldDB" id="A0AAX6EZI6"/>